<keyword evidence="3" id="KW-1185">Reference proteome</keyword>
<protein>
    <recommendedName>
        <fullName evidence="1">DUF7684 domain-containing protein</fullName>
    </recommendedName>
</protein>
<dbReference type="AlphaFoldDB" id="A0A068NKR3"/>
<evidence type="ECO:0000313" key="3">
    <source>
        <dbReference type="Proteomes" id="UP000027982"/>
    </source>
</evidence>
<evidence type="ECO:0000313" key="2">
    <source>
        <dbReference type="EMBL" id="AIE84022.1"/>
    </source>
</evidence>
<feature type="domain" description="DUF7684" evidence="1">
    <location>
        <begin position="28"/>
        <end position="129"/>
    </location>
</feature>
<dbReference type="Pfam" id="PF24733">
    <property type="entry name" value="DUF7684"/>
    <property type="match status" value="1"/>
</dbReference>
<name>A0A068NKR3_FIMGI</name>
<sequence>MSERAPRGKFNWGIERVFEHFYFPHMEEVRLEFEPRVLMILMDARPIAEDRLQRFAQRLMDAGVIFFVCWGPGCKRMHDAADWARSAETLEALRRGEDPEEVFEARNPIIMTTYHYPHDEEVEQTAEFWCRFCYPPAAWGPVRTWTSVVIGNEEWHDRLVHHIETRPLSRLERGLSPEPPGEETE</sequence>
<dbReference type="Proteomes" id="UP000027982">
    <property type="component" value="Chromosome"/>
</dbReference>
<reference evidence="2 3" key="1">
    <citation type="journal article" date="2014" name="PLoS ONE">
        <title>The first complete genome sequence of the class fimbriimonadia in the phylum armatimonadetes.</title>
        <authorList>
            <person name="Hu Z.Y."/>
            <person name="Wang Y.Z."/>
            <person name="Im W.T."/>
            <person name="Wang S.Y."/>
            <person name="Zhao G.P."/>
            <person name="Zheng H.J."/>
            <person name="Quan Z.X."/>
        </authorList>
    </citation>
    <scope>NUCLEOTIDE SEQUENCE [LARGE SCALE GENOMIC DNA]</scope>
    <source>
        <strain evidence="2">Gsoil 348</strain>
    </source>
</reference>
<dbReference type="InterPro" id="IPR056101">
    <property type="entry name" value="DUF7684"/>
</dbReference>
<evidence type="ECO:0000259" key="1">
    <source>
        <dbReference type="Pfam" id="PF24733"/>
    </source>
</evidence>
<proteinExistence type="predicted"/>
<gene>
    <name evidence="2" type="ORF">OP10G_0654</name>
</gene>
<dbReference type="OrthoDB" id="7471151at2"/>
<dbReference type="STRING" id="661478.OP10G_0654"/>
<dbReference type="KEGG" id="fgi:OP10G_0654"/>
<organism evidence="2 3">
    <name type="scientific">Fimbriimonas ginsengisoli Gsoil 348</name>
    <dbReference type="NCBI Taxonomy" id="661478"/>
    <lineage>
        <taxon>Bacteria</taxon>
        <taxon>Bacillati</taxon>
        <taxon>Armatimonadota</taxon>
        <taxon>Fimbriimonadia</taxon>
        <taxon>Fimbriimonadales</taxon>
        <taxon>Fimbriimonadaceae</taxon>
        <taxon>Fimbriimonas</taxon>
    </lineage>
</organism>
<dbReference type="HOGENOM" id="CLU_1459264_0_0_0"/>
<dbReference type="EMBL" id="CP007139">
    <property type="protein sequence ID" value="AIE84022.1"/>
    <property type="molecule type" value="Genomic_DNA"/>
</dbReference>
<accession>A0A068NKR3</accession>
<dbReference type="RefSeq" id="WP_144240967.1">
    <property type="nucleotide sequence ID" value="NZ_CP007139.1"/>
</dbReference>